<keyword evidence="2" id="KW-0472">Membrane</keyword>
<evidence type="ECO:0000256" key="1">
    <source>
        <dbReference type="SAM" id="MobiDB-lite"/>
    </source>
</evidence>
<organism evidence="3 4">
    <name type="scientific">Trema orientale</name>
    <name type="common">Charcoal tree</name>
    <name type="synonym">Celtis orientalis</name>
    <dbReference type="NCBI Taxonomy" id="63057"/>
    <lineage>
        <taxon>Eukaryota</taxon>
        <taxon>Viridiplantae</taxon>
        <taxon>Streptophyta</taxon>
        <taxon>Embryophyta</taxon>
        <taxon>Tracheophyta</taxon>
        <taxon>Spermatophyta</taxon>
        <taxon>Magnoliopsida</taxon>
        <taxon>eudicotyledons</taxon>
        <taxon>Gunneridae</taxon>
        <taxon>Pentapetalae</taxon>
        <taxon>rosids</taxon>
        <taxon>fabids</taxon>
        <taxon>Rosales</taxon>
        <taxon>Cannabaceae</taxon>
        <taxon>Trema</taxon>
    </lineage>
</organism>
<sequence length="101" mass="11678">MQITHKQYRPTSSSSASSTTNPNNTISTNPIDITTYTTRPHHTVSPHVPNISNRTNMRWWLLGWRWWLLLLLMLLLTNPMNPNTSIPTLLLKLIHLTRPLP</sequence>
<keyword evidence="2" id="KW-1133">Transmembrane helix</keyword>
<gene>
    <name evidence="3" type="ORF">TorRG33x02_100580</name>
</gene>
<dbReference type="AlphaFoldDB" id="A0A2P5F8C5"/>
<protein>
    <submittedName>
        <fullName evidence="3">Uncharacterized protein</fullName>
    </submittedName>
</protein>
<evidence type="ECO:0000313" key="3">
    <source>
        <dbReference type="EMBL" id="PON94019.1"/>
    </source>
</evidence>
<feature type="region of interest" description="Disordered" evidence="1">
    <location>
        <begin position="1"/>
        <end position="48"/>
    </location>
</feature>
<dbReference type="EMBL" id="JXTC01000054">
    <property type="protein sequence ID" value="PON94019.1"/>
    <property type="molecule type" value="Genomic_DNA"/>
</dbReference>
<evidence type="ECO:0000256" key="2">
    <source>
        <dbReference type="SAM" id="Phobius"/>
    </source>
</evidence>
<feature type="transmembrane region" description="Helical" evidence="2">
    <location>
        <begin position="59"/>
        <end position="77"/>
    </location>
</feature>
<dbReference type="InParanoid" id="A0A2P5F8C5"/>
<reference evidence="4" key="1">
    <citation type="submission" date="2016-06" db="EMBL/GenBank/DDBJ databases">
        <title>Parallel loss of symbiosis genes in relatives of nitrogen-fixing non-legume Parasponia.</title>
        <authorList>
            <person name="Van Velzen R."/>
            <person name="Holmer R."/>
            <person name="Bu F."/>
            <person name="Rutten L."/>
            <person name="Van Zeijl A."/>
            <person name="Liu W."/>
            <person name="Santuari L."/>
            <person name="Cao Q."/>
            <person name="Sharma T."/>
            <person name="Shen D."/>
            <person name="Roswanjaya Y."/>
            <person name="Wardhani T."/>
            <person name="Kalhor M.S."/>
            <person name="Jansen J."/>
            <person name="Van den Hoogen J."/>
            <person name="Gungor B."/>
            <person name="Hartog M."/>
            <person name="Hontelez J."/>
            <person name="Verver J."/>
            <person name="Yang W.-C."/>
            <person name="Schijlen E."/>
            <person name="Repin R."/>
            <person name="Schilthuizen M."/>
            <person name="Schranz E."/>
            <person name="Heidstra R."/>
            <person name="Miyata K."/>
            <person name="Fedorova E."/>
            <person name="Kohlen W."/>
            <person name="Bisseling T."/>
            <person name="Smit S."/>
            <person name="Geurts R."/>
        </authorList>
    </citation>
    <scope>NUCLEOTIDE SEQUENCE [LARGE SCALE GENOMIC DNA]</scope>
    <source>
        <strain evidence="4">cv. RG33-2</strain>
    </source>
</reference>
<comment type="caution">
    <text evidence="3">The sequence shown here is derived from an EMBL/GenBank/DDBJ whole genome shotgun (WGS) entry which is preliminary data.</text>
</comment>
<keyword evidence="2" id="KW-0812">Transmembrane</keyword>
<dbReference type="Proteomes" id="UP000237000">
    <property type="component" value="Unassembled WGS sequence"/>
</dbReference>
<proteinExistence type="predicted"/>
<accession>A0A2P5F8C5</accession>
<keyword evidence="4" id="KW-1185">Reference proteome</keyword>
<feature type="compositionally biased region" description="Low complexity" evidence="1">
    <location>
        <begin position="10"/>
        <end position="35"/>
    </location>
</feature>
<name>A0A2P5F8C5_TREOI</name>
<evidence type="ECO:0000313" key="4">
    <source>
        <dbReference type="Proteomes" id="UP000237000"/>
    </source>
</evidence>